<dbReference type="CDD" id="cd05675">
    <property type="entry name" value="M20_yscS_like"/>
    <property type="match status" value="1"/>
</dbReference>
<evidence type="ECO:0000259" key="6">
    <source>
        <dbReference type="Pfam" id="PF07687"/>
    </source>
</evidence>
<name>A0A6P2BLZ2_9ACTN</name>
<dbReference type="SUPFAM" id="SSF55031">
    <property type="entry name" value="Bacterial exopeptidase dimerisation domain"/>
    <property type="match status" value="1"/>
</dbReference>
<reference evidence="7 8" key="1">
    <citation type="submission" date="2018-11" db="EMBL/GenBank/DDBJ databases">
        <title>Trebonia kvetii gen.nov., sp.nov., a novel acidophilic actinobacterium, and proposal of the new actinobacterial family Treboniaceae fam. nov.</title>
        <authorList>
            <person name="Rapoport D."/>
            <person name="Sagova-Mareckova M."/>
            <person name="Sedlacek I."/>
            <person name="Provaznik J."/>
            <person name="Kralova S."/>
            <person name="Pavlinic D."/>
            <person name="Benes V."/>
            <person name="Kopecky J."/>
        </authorList>
    </citation>
    <scope>NUCLEOTIDE SEQUENCE [LARGE SCALE GENOMIC DNA]</scope>
    <source>
        <strain evidence="7 8">15Tr583</strain>
    </source>
</reference>
<proteinExistence type="inferred from homology"/>
<dbReference type="InterPro" id="IPR001261">
    <property type="entry name" value="ArgE/DapE_CS"/>
</dbReference>
<dbReference type="GO" id="GO:0046872">
    <property type="term" value="F:metal ion binding"/>
    <property type="evidence" value="ECO:0007669"/>
    <property type="project" value="UniProtKB-KW"/>
</dbReference>
<dbReference type="PANTHER" id="PTHR43808">
    <property type="entry name" value="ACETYLORNITHINE DEACETYLASE"/>
    <property type="match status" value="1"/>
</dbReference>
<dbReference type="InterPro" id="IPR050072">
    <property type="entry name" value="Peptidase_M20A"/>
</dbReference>
<organism evidence="7 8">
    <name type="scientific">Trebonia kvetii</name>
    <dbReference type="NCBI Taxonomy" id="2480626"/>
    <lineage>
        <taxon>Bacteria</taxon>
        <taxon>Bacillati</taxon>
        <taxon>Actinomycetota</taxon>
        <taxon>Actinomycetes</taxon>
        <taxon>Streptosporangiales</taxon>
        <taxon>Treboniaceae</taxon>
        <taxon>Trebonia</taxon>
    </lineage>
</organism>
<dbReference type="OrthoDB" id="7055905at2"/>
<dbReference type="EMBL" id="RPFW01000010">
    <property type="protein sequence ID" value="TVZ00034.1"/>
    <property type="molecule type" value="Genomic_DNA"/>
</dbReference>
<evidence type="ECO:0000256" key="3">
    <source>
        <dbReference type="ARBA" id="ARBA00022723"/>
    </source>
</evidence>
<evidence type="ECO:0000256" key="5">
    <source>
        <dbReference type="ARBA" id="ARBA00022833"/>
    </source>
</evidence>
<dbReference type="RefSeq" id="WP_145861552.1">
    <property type="nucleotide sequence ID" value="NZ_RPFW01000010.1"/>
</dbReference>
<evidence type="ECO:0000313" key="7">
    <source>
        <dbReference type="EMBL" id="TVZ00034.1"/>
    </source>
</evidence>
<gene>
    <name evidence="7" type="ORF">EAS64_38820</name>
</gene>
<protein>
    <submittedName>
        <fullName evidence="7">M20/M25/M40 family metallo-hydrolase</fullName>
    </submittedName>
</protein>
<dbReference type="InterPro" id="IPR011650">
    <property type="entry name" value="Peptidase_M20_dimer"/>
</dbReference>
<dbReference type="PIRSF" id="PIRSF036696">
    <property type="entry name" value="ACY-1"/>
    <property type="match status" value="1"/>
</dbReference>
<dbReference type="FunFam" id="1.10.150.900:FF:000002">
    <property type="entry name" value="M20/M25/M40 family peptidase"/>
    <property type="match status" value="1"/>
</dbReference>
<dbReference type="Gene3D" id="1.10.150.900">
    <property type="match status" value="1"/>
</dbReference>
<dbReference type="NCBIfam" id="NF005913">
    <property type="entry name" value="PRK07906.1"/>
    <property type="match status" value="1"/>
</dbReference>
<dbReference type="Gene3D" id="3.40.630.10">
    <property type="entry name" value="Zn peptidases"/>
    <property type="match status" value="1"/>
</dbReference>
<dbReference type="PROSITE" id="PS00758">
    <property type="entry name" value="ARGE_DAPE_CPG2_1"/>
    <property type="match status" value="1"/>
</dbReference>
<sequence length="440" mass="47757">MTENQVNQVSSAEEEVAAICRDLIRIDTTNPGNHSGPGERRAAEYVAGLLSEVGLAPEVLESHPKRTSLVARIEGEDRTRPGLLIHGHLDVVPADAKDWRQHPFSGEIADGCVWGRGAVDMKDMDAIMLAVARQRLREGRKPKRDVVLAFTADEEAGGTWGAQFLVEQHPDLFEGVTEAIGEVGGFSVSVGDQRLYAVQTAEKGIAWMRLKATGTAGHGSMIHNDNAVTKLSEALARVGRHQWPTQLPDATSQFLTRAAQALGVEFDPQDPASVIGKLGGMSKMIGATTQHTANPTGFKAGYKVNVIPQTATAELDGRFLPGREEEFFAELDRLLGTAVSREFIHHDVAVETTADGDLWNAMKSSLNAEDPEGIVTPYCLSAGTDAKWFSKIGIRCFGFSPLRLPAELDFPGMFHGVDERVPLDSLRFGVRVVDRLLDIC</sequence>
<comment type="caution">
    <text evidence="7">The sequence shown here is derived from an EMBL/GenBank/DDBJ whole genome shotgun (WGS) entry which is preliminary data.</text>
</comment>
<dbReference type="InterPro" id="IPR002933">
    <property type="entry name" value="Peptidase_M20"/>
</dbReference>
<dbReference type="GO" id="GO:0016787">
    <property type="term" value="F:hydrolase activity"/>
    <property type="evidence" value="ECO:0007669"/>
    <property type="project" value="UniProtKB-KW"/>
</dbReference>
<keyword evidence="4 7" id="KW-0378">Hydrolase</keyword>
<dbReference type="Pfam" id="PF07687">
    <property type="entry name" value="M20_dimer"/>
    <property type="match status" value="1"/>
</dbReference>
<evidence type="ECO:0000313" key="8">
    <source>
        <dbReference type="Proteomes" id="UP000460272"/>
    </source>
</evidence>
<dbReference type="PANTHER" id="PTHR43808:SF8">
    <property type="entry name" value="PEPTIDASE M20 DIMERISATION DOMAIN-CONTAINING PROTEIN"/>
    <property type="match status" value="1"/>
</dbReference>
<comment type="cofactor">
    <cofactor evidence="1">
        <name>Zn(2+)</name>
        <dbReference type="ChEBI" id="CHEBI:29105"/>
    </cofactor>
</comment>
<keyword evidence="8" id="KW-1185">Reference proteome</keyword>
<dbReference type="FunFam" id="3.40.630.10:FF:000023">
    <property type="entry name" value="M20/M25/M40 family metallo-hydrolase"/>
    <property type="match status" value="1"/>
</dbReference>
<comment type="similarity">
    <text evidence="2">Belongs to the peptidase M20A family.</text>
</comment>
<keyword evidence="5" id="KW-0862">Zinc</keyword>
<dbReference type="AlphaFoldDB" id="A0A6P2BLZ2"/>
<dbReference type="InterPro" id="IPR036264">
    <property type="entry name" value="Bact_exopeptidase_dim_dom"/>
</dbReference>
<dbReference type="SUPFAM" id="SSF53187">
    <property type="entry name" value="Zn-dependent exopeptidases"/>
    <property type="match status" value="1"/>
</dbReference>
<dbReference type="Pfam" id="PF01546">
    <property type="entry name" value="Peptidase_M20"/>
    <property type="match status" value="1"/>
</dbReference>
<accession>A0A6P2BLZ2</accession>
<feature type="domain" description="Peptidase M20 dimerisation" evidence="6">
    <location>
        <begin position="200"/>
        <end position="326"/>
    </location>
</feature>
<evidence type="ECO:0000256" key="2">
    <source>
        <dbReference type="ARBA" id="ARBA00006247"/>
    </source>
</evidence>
<dbReference type="Proteomes" id="UP000460272">
    <property type="component" value="Unassembled WGS sequence"/>
</dbReference>
<evidence type="ECO:0000256" key="4">
    <source>
        <dbReference type="ARBA" id="ARBA00022801"/>
    </source>
</evidence>
<dbReference type="Gene3D" id="3.30.70.360">
    <property type="match status" value="1"/>
</dbReference>
<keyword evidence="3" id="KW-0479">Metal-binding</keyword>
<evidence type="ECO:0000256" key="1">
    <source>
        <dbReference type="ARBA" id="ARBA00001947"/>
    </source>
</evidence>